<feature type="domain" description="N-acetyltransferase" evidence="4">
    <location>
        <begin position="153"/>
        <end position="296"/>
    </location>
</feature>
<sequence>MNPSDIDQIRRFNRTVAERIGALNDRFLGRGRPMSESRILWEVGTEGVDLRTLRARLNLDSGYLSRTLASLERQGLANIESRPDDRRVRRVHLTKAGLDERTELERLSDGLALEILEPLSQRQREQLVTAMTEVERLLQPSFVRYAIEDPASDDARWCIEQYFAELGKRFESGFDPSISVPADAREMTAPNGAFIVGRLHGEAIGCVALKFHEKLPAELKRMWVSVSARGMGVGRRLLVEAEQHARQAGVSVIRLETNQALSEAVRLYRQAGYAEVAPFSAEPYADHWFEKELNASSR</sequence>
<dbReference type="GO" id="GO:0003700">
    <property type="term" value="F:DNA-binding transcription factor activity"/>
    <property type="evidence" value="ECO:0007669"/>
    <property type="project" value="InterPro"/>
</dbReference>
<dbReference type="InterPro" id="IPR036390">
    <property type="entry name" value="WH_DNA-bd_sf"/>
</dbReference>
<feature type="domain" description="HTH marR-type" evidence="3">
    <location>
        <begin position="1"/>
        <end position="136"/>
    </location>
</feature>
<dbReference type="GO" id="GO:0016747">
    <property type="term" value="F:acyltransferase activity, transferring groups other than amino-acyl groups"/>
    <property type="evidence" value="ECO:0007669"/>
    <property type="project" value="InterPro"/>
</dbReference>
<dbReference type="PANTHER" id="PTHR43877:SF2">
    <property type="entry name" value="AMINOALKYLPHOSPHONATE N-ACETYLTRANSFERASE-RELATED"/>
    <property type="match status" value="1"/>
</dbReference>
<evidence type="ECO:0000259" key="3">
    <source>
        <dbReference type="PROSITE" id="PS50995"/>
    </source>
</evidence>
<gene>
    <name evidence="5" type="ORF">AWB68_03337</name>
</gene>
<protein>
    <submittedName>
        <fullName evidence="5">N-acetyltransferase GCN5</fullName>
    </submittedName>
</protein>
<proteinExistence type="predicted"/>
<dbReference type="InterPro" id="IPR000182">
    <property type="entry name" value="GNAT_dom"/>
</dbReference>
<dbReference type="InterPro" id="IPR016181">
    <property type="entry name" value="Acyl_CoA_acyltransferase"/>
</dbReference>
<evidence type="ECO:0000256" key="2">
    <source>
        <dbReference type="ARBA" id="ARBA00023315"/>
    </source>
</evidence>
<reference evidence="5" key="1">
    <citation type="submission" date="2016-01" db="EMBL/GenBank/DDBJ databases">
        <authorList>
            <person name="Peeters C."/>
        </authorList>
    </citation>
    <scope>NUCLEOTIDE SEQUENCE [LARGE SCALE GENOMIC DNA]</scope>
    <source>
        <strain evidence="5">LMG 22940</strain>
    </source>
</reference>
<name>A0A158J3M3_9BURK</name>
<dbReference type="CDD" id="cd04301">
    <property type="entry name" value="NAT_SF"/>
    <property type="match status" value="1"/>
</dbReference>
<keyword evidence="6" id="KW-1185">Reference proteome</keyword>
<organism evidence="5 6">
    <name type="scientific">Caballeronia choica</name>
    <dbReference type="NCBI Taxonomy" id="326476"/>
    <lineage>
        <taxon>Bacteria</taxon>
        <taxon>Pseudomonadati</taxon>
        <taxon>Pseudomonadota</taxon>
        <taxon>Betaproteobacteria</taxon>
        <taxon>Burkholderiales</taxon>
        <taxon>Burkholderiaceae</taxon>
        <taxon>Caballeronia</taxon>
    </lineage>
</organism>
<evidence type="ECO:0000259" key="4">
    <source>
        <dbReference type="PROSITE" id="PS51186"/>
    </source>
</evidence>
<comment type="caution">
    <text evidence="5">The sequence shown here is derived from an EMBL/GenBank/DDBJ whole genome shotgun (WGS) entry which is preliminary data.</text>
</comment>
<dbReference type="PANTHER" id="PTHR43877">
    <property type="entry name" value="AMINOALKYLPHOSPHONATE N-ACETYLTRANSFERASE-RELATED-RELATED"/>
    <property type="match status" value="1"/>
</dbReference>
<dbReference type="Proteomes" id="UP000054770">
    <property type="component" value="Unassembled WGS sequence"/>
</dbReference>
<dbReference type="InterPro" id="IPR050832">
    <property type="entry name" value="Bact_Acetyltransf"/>
</dbReference>
<dbReference type="Gene3D" id="3.40.630.30">
    <property type="match status" value="1"/>
</dbReference>
<dbReference type="RefSeq" id="WP_087645452.1">
    <property type="nucleotide sequence ID" value="NZ_FCON02000033.1"/>
</dbReference>
<keyword evidence="1" id="KW-0808">Transferase</keyword>
<accession>A0A158J3M3</accession>
<dbReference type="InterPro" id="IPR036388">
    <property type="entry name" value="WH-like_DNA-bd_sf"/>
</dbReference>
<dbReference type="EMBL" id="FCON02000033">
    <property type="protein sequence ID" value="SAL62901.1"/>
    <property type="molecule type" value="Genomic_DNA"/>
</dbReference>
<dbReference type="OrthoDB" id="9803233at2"/>
<dbReference type="Pfam" id="PF00583">
    <property type="entry name" value="Acetyltransf_1"/>
    <property type="match status" value="1"/>
</dbReference>
<dbReference type="Gene3D" id="1.10.10.10">
    <property type="entry name" value="Winged helix-like DNA-binding domain superfamily/Winged helix DNA-binding domain"/>
    <property type="match status" value="1"/>
</dbReference>
<dbReference type="SUPFAM" id="SSF55729">
    <property type="entry name" value="Acyl-CoA N-acyltransferases (Nat)"/>
    <property type="match status" value="1"/>
</dbReference>
<dbReference type="PROSITE" id="PS51186">
    <property type="entry name" value="GNAT"/>
    <property type="match status" value="1"/>
</dbReference>
<dbReference type="PROSITE" id="PS50995">
    <property type="entry name" value="HTH_MARR_2"/>
    <property type="match status" value="1"/>
</dbReference>
<evidence type="ECO:0000313" key="5">
    <source>
        <dbReference type="EMBL" id="SAL62901.1"/>
    </source>
</evidence>
<keyword evidence="2" id="KW-0012">Acyltransferase</keyword>
<dbReference type="InterPro" id="IPR000835">
    <property type="entry name" value="HTH_MarR-typ"/>
</dbReference>
<dbReference type="Pfam" id="PF12802">
    <property type="entry name" value="MarR_2"/>
    <property type="match status" value="1"/>
</dbReference>
<evidence type="ECO:0000256" key="1">
    <source>
        <dbReference type="ARBA" id="ARBA00022679"/>
    </source>
</evidence>
<evidence type="ECO:0000313" key="6">
    <source>
        <dbReference type="Proteomes" id="UP000054770"/>
    </source>
</evidence>
<dbReference type="SMART" id="SM00347">
    <property type="entry name" value="HTH_MARR"/>
    <property type="match status" value="1"/>
</dbReference>
<dbReference type="SUPFAM" id="SSF46785">
    <property type="entry name" value="Winged helix' DNA-binding domain"/>
    <property type="match status" value="1"/>
</dbReference>
<dbReference type="AlphaFoldDB" id="A0A158J3M3"/>